<protein>
    <recommendedName>
        <fullName evidence="3">F-actin-capping protein subunit alpha</fullName>
    </recommendedName>
</protein>
<evidence type="ECO:0000313" key="4">
    <source>
        <dbReference type="EMBL" id="SBS84184.1"/>
    </source>
</evidence>
<dbReference type="Gene3D" id="3.30.1140.60">
    <property type="entry name" value="F-actin capping protein, alpha subunit"/>
    <property type="match status" value="1"/>
</dbReference>
<dbReference type="InterPro" id="IPR042276">
    <property type="entry name" value="CapZ_alpha/beta_2"/>
</dbReference>
<dbReference type="GO" id="GO:0051015">
    <property type="term" value="F:actin filament binding"/>
    <property type="evidence" value="ECO:0007669"/>
    <property type="project" value="TreeGrafter"/>
</dbReference>
<organism evidence="4 5">
    <name type="scientific">Plasmodium ovale curtisi</name>
    <dbReference type="NCBI Taxonomy" id="864141"/>
    <lineage>
        <taxon>Eukaryota</taxon>
        <taxon>Sar</taxon>
        <taxon>Alveolata</taxon>
        <taxon>Apicomplexa</taxon>
        <taxon>Aconoidasida</taxon>
        <taxon>Haemosporida</taxon>
        <taxon>Plasmodiidae</taxon>
        <taxon>Plasmodium</taxon>
        <taxon>Plasmodium (Plasmodium)</taxon>
    </lineage>
</organism>
<proteinExistence type="inferred from homology"/>
<reference evidence="5" key="1">
    <citation type="submission" date="2016-05" db="EMBL/GenBank/DDBJ databases">
        <authorList>
            <person name="Naeem Raeece"/>
        </authorList>
    </citation>
    <scope>NUCLEOTIDE SEQUENCE [LARGE SCALE GENOMIC DNA]</scope>
</reference>
<dbReference type="InterPro" id="IPR037282">
    <property type="entry name" value="CapZ_alpha/beta"/>
</dbReference>
<dbReference type="SUPFAM" id="SSF90096">
    <property type="entry name" value="Subunits of heterodimeric actin filament capping protein Capz"/>
    <property type="match status" value="1"/>
</dbReference>
<dbReference type="InterPro" id="IPR002189">
    <property type="entry name" value="CapZ_alpha"/>
</dbReference>
<dbReference type="GO" id="GO:0030863">
    <property type="term" value="C:cortical cytoskeleton"/>
    <property type="evidence" value="ECO:0007669"/>
    <property type="project" value="TreeGrafter"/>
</dbReference>
<dbReference type="Gene3D" id="3.90.1150.210">
    <property type="entry name" value="F-actin capping protein, beta subunit"/>
    <property type="match status" value="1"/>
</dbReference>
<dbReference type="AlphaFoldDB" id="A0A1A8VZ74"/>
<dbReference type="Proteomes" id="UP000078560">
    <property type="component" value="Unassembled WGS sequence"/>
</dbReference>
<dbReference type="PANTHER" id="PTHR10653">
    <property type="entry name" value="F-ACTIN-CAPPING PROTEIN SUBUNIT ALPHA"/>
    <property type="match status" value="1"/>
</dbReference>
<evidence type="ECO:0000256" key="3">
    <source>
        <dbReference type="RuleBase" id="RU365077"/>
    </source>
</evidence>
<name>A0A1A8VZ74_PLAOA</name>
<accession>A0A1A8VZ74</accession>
<keyword evidence="1 3" id="KW-0117">Actin capping</keyword>
<keyword evidence="2 3" id="KW-0009">Actin-binding</keyword>
<gene>
    <name evidence="4" type="ORF">POVCU2_0024870</name>
</gene>
<dbReference type="GO" id="GO:0008290">
    <property type="term" value="C:F-actin capping protein complex"/>
    <property type="evidence" value="ECO:0007669"/>
    <property type="project" value="UniProtKB-UniRule"/>
</dbReference>
<evidence type="ECO:0000313" key="5">
    <source>
        <dbReference type="Proteomes" id="UP000078560"/>
    </source>
</evidence>
<evidence type="ECO:0000256" key="2">
    <source>
        <dbReference type="ARBA" id="ARBA00023203"/>
    </source>
</evidence>
<comment type="function">
    <text evidence="3">F-actin-capping proteins bind in a Ca(2+)-independent manner to the fast growing ends of actin filaments (barbed end) thereby blocking the exchange of subunits at these ends. Unlike other capping proteins (such as gelsolin and severin), these proteins do not sever actin filaments.</text>
</comment>
<evidence type="ECO:0000256" key="1">
    <source>
        <dbReference type="ARBA" id="ARBA00022467"/>
    </source>
</evidence>
<dbReference type="GO" id="GO:0030036">
    <property type="term" value="P:actin cytoskeleton organization"/>
    <property type="evidence" value="ECO:0007669"/>
    <property type="project" value="TreeGrafter"/>
</dbReference>
<dbReference type="InterPro" id="IPR042489">
    <property type="entry name" value="CapZ_alpha_1"/>
</dbReference>
<dbReference type="PANTHER" id="PTHR10653:SF0">
    <property type="entry name" value="F-ACTIN-CAPPING PROTEIN SUBUNIT ALPHA"/>
    <property type="match status" value="1"/>
</dbReference>
<dbReference type="GO" id="GO:0051016">
    <property type="term" value="P:barbed-end actin filament capping"/>
    <property type="evidence" value="ECO:0007669"/>
    <property type="project" value="UniProtKB-UniRule"/>
</dbReference>
<dbReference type="EMBL" id="FLQU01000343">
    <property type="protein sequence ID" value="SBS84184.1"/>
    <property type="molecule type" value="Genomic_DNA"/>
</dbReference>
<dbReference type="Pfam" id="PF01267">
    <property type="entry name" value="F-actin_cap_A"/>
    <property type="match status" value="1"/>
</dbReference>
<comment type="similarity">
    <text evidence="3">Belongs to the F-actin-capping protein alpha subunit family.</text>
</comment>
<comment type="subunit">
    <text evidence="3">Heterodimer of an alpha and a beta subunit.</text>
</comment>
<sequence length="325" mass="37934">MDSSLNEKKKFIRHVILNAPPGKIPDLVSNLKVLFGSNAIINNFVEEVVSNYNEKNYAMIPITEDDYVITCEQSKNENLYLNPQLKLLATVNHLKRKVTATTSLQEVKHSLLLENYSEKLKEYVESHYTRWNEVQTLNYPTVNIKSKNGLNVKCSSSVYATEQEDKFNLFFIICCLHVYILKWCNFAFEQYENKENGVQFFHRLSASSWRSSWEITFLMNDQEALLMGTIDIILTYFEDANINFKTTVNFEEKVHVNNEIEAFSTNILSAICKCENNMLYDLNNFMINTSKSLIKNARKIIPLNGDKFYWKETYQNIPSHIRLIH</sequence>